<dbReference type="PANTHER" id="PTHR43774">
    <property type="entry name" value="PEPTIDE METHIONINE SULFOXIDE REDUCTASE"/>
    <property type="match status" value="1"/>
</dbReference>
<dbReference type="Pfam" id="PF01625">
    <property type="entry name" value="PMSR"/>
    <property type="match status" value="1"/>
</dbReference>
<accession>A0AA51UML2</accession>
<evidence type="ECO:0000256" key="2">
    <source>
        <dbReference type="HAMAP-Rule" id="MF_01401"/>
    </source>
</evidence>
<dbReference type="EC" id="1.8.4.11" evidence="2"/>
<feature type="active site" evidence="2">
    <location>
        <position position="43"/>
    </location>
</feature>
<dbReference type="RefSeq" id="WP_309310577.1">
    <property type="nucleotide sequence ID" value="NZ_CP133592.1"/>
</dbReference>
<dbReference type="AlphaFoldDB" id="A0AA51UML2"/>
<dbReference type="GO" id="GO:0008113">
    <property type="term" value="F:peptide-methionine (S)-S-oxide reductase activity"/>
    <property type="evidence" value="ECO:0007669"/>
    <property type="project" value="UniProtKB-UniRule"/>
</dbReference>
<evidence type="ECO:0000313" key="5">
    <source>
        <dbReference type="Proteomes" id="UP001182908"/>
    </source>
</evidence>
<protein>
    <recommendedName>
        <fullName evidence="2">Peptide methionine sulfoxide reductase MsrA</fullName>
        <shortName evidence="2">Protein-methionine-S-oxide reductase</shortName>
        <ecNumber evidence="2">1.8.4.11</ecNumber>
    </recommendedName>
    <alternativeName>
        <fullName evidence="2">Peptide-methionine (S)-S-oxide reductase</fullName>
        <shortName evidence="2">Peptide Met(O) reductase</shortName>
    </alternativeName>
</protein>
<dbReference type="KEGG" id="mseb:RE474_11905"/>
<name>A0AA51UML2_9EURY</name>
<comment type="catalytic activity">
    <reaction evidence="2">
        <text>[thioredoxin]-disulfide + L-methionine + H2O = L-methionine (S)-S-oxide + [thioredoxin]-dithiol</text>
        <dbReference type="Rhea" id="RHEA:19993"/>
        <dbReference type="Rhea" id="RHEA-COMP:10698"/>
        <dbReference type="Rhea" id="RHEA-COMP:10700"/>
        <dbReference type="ChEBI" id="CHEBI:15377"/>
        <dbReference type="ChEBI" id="CHEBI:29950"/>
        <dbReference type="ChEBI" id="CHEBI:50058"/>
        <dbReference type="ChEBI" id="CHEBI:57844"/>
        <dbReference type="ChEBI" id="CHEBI:58772"/>
        <dbReference type="EC" id="1.8.4.11"/>
    </reaction>
</comment>
<evidence type="ECO:0000259" key="3">
    <source>
        <dbReference type="Pfam" id="PF01625"/>
    </source>
</evidence>
<feature type="domain" description="Peptide methionine sulphoxide reductase MsrA" evidence="3">
    <location>
        <begin position="36"/>
        <end position="183"/>
    </location>
</feature>
<dbReference type="Gene3D" id="3.30.1060.10">
    <property type="entry name" value="Peptide methionine sulphoxide reductase MsrA"/>
    <property type="match status" value="1"/>
</dbReference>
<sequence length="192" mass="21675">MLSKGELPGDGTLSQENLLRDGVLLKEELLSKGYEKATFAAGCFWGVEAVFRKVQGVDFTQVGYTGGNKENPTYKEVCMGNTGHAEAVELLFDPSIVSYDKLLELFWELHDPTSLNKQGPDVGTQYRSAIFYHNEEQKNKAMSSKKELELSHRFKKPIVTQIMPAGPFYRAEEYHQQYFEKTGTEGGCILKY</sequence>
<organism evidence="4 5">
    <name type="scientific">Methanolobus sediminis</name>
    <dbReference type="NCBI Taxonomy" id="3072978"/>
    <lineage>
        <taxon>Archaea</taxon>
        <taxon>Methanobacteriati</taxon>
        <taxon>Methanobacteriota</taxon>
        <taxon>Stenosarchaea group</taxon>
        <taxon>Methanomicrobia</taxon>
        <taxon>Methanosarcinales</taxon>
        <taxon>Methanosarcinaceae</taxon>
        <taxon>Methanolobus</taxon>
    </lineage>
</organism>
<dbReference type="InterPro" id="IPR036509">
    <property type="entry name" value="Met_Sox_Rdtase_MsrA_sf"/>
</dbReference>
<proteinExistence type="inferred from homology"/>
<gene>
    <name evidence="2 4" type="primary">msrA</name>
    <name evidence="4" type="ORF">RE474_11905</name>
</gene>
<keyword evidence="5" id="KW-1185">Reference proteome</keyword>
<evidence type="ECO:0000313" key="4">
    <source>
        <dbReference type="EMBL" id="WMW24770.1"/>
    </source>
</evidence>
<comment type="catalytic activity">
    <reaction evidence="2">
        <text>L-methionyl-[protein] + [thioredoxin]-disulfide + H2O = L-methionyl-(S)-S-oxide-[protein] + [thioredoxin]-dithiol</text>
        <dbReference type="Rhea" id="RHEA:14217"/>
        <dbReference type="Rhea" id="RHEA-COMP:10698"/>
        <dbReference type="Rhea" id="RHEA-COMP:10700"/>
        <dbReference type="Rhea" id="RHEA-COMP:12313"/>
        <dbReference type="Rhea" id="RHEA-COMP:12315"/>
        <dbReference type="ChEBI" id="CHEBI:15377"/>
        <dbReference type="ChEBI" id="CHEBI:16044"/>
        <dbReference type="ChEBI" id="CHEBI:29950"/>
        <dbReference type="ChEBI" id="CHEBI:44120"/>
        <dbReference type="ChEBI" id="CHEBI:50058"/>
        <dbReference type="EC" id="1.8.4.11"/>
    </reaction>
</comment>
<comment type="similarity">
    <text evidence="2">Belongs to the MsrA Met sulfoxide reductase family.</text>
</comment>
<dbReference type="HAMAP" id="MF_01401">
    <property type="entry name" value="MsrA"/>
    <property type="match status" value="1"/>
</dbReference>
<dbReference type="PANTHER" id="PTHR43774:SF1">
    <property type="entry name" value="PEPTIDE METHIONINE SULFOXIDE REDUCTASE MSRA 2"/>
    <property type="match status" value="1"/>
</dbReference>
<dbReference type="SUPFAM" id="SSF55068">
    <property type="entry name" value="Peptide methionine sulfoxide reductase"/>
    <property type="match status" value="1"/>
</dbReference>
<comment type="function">
    <text evidence="2">Has an important function as a repair enzyme for proteins that have been inactivated by oxidation. Catalyzes the reversible oxidation-reduction of methionine sulfoxide in proteins to methionine.</text>
</comment>
<keyword evidence="1 2" id="KW-0560">Oxidoreductase</keyword>
<dbReference type="EMBL" id="CP133592">
    <property type="protein sequence ID" value="WMW24770.1"/>
    <property type="molecule type" value="Genomic_DNA"/>
</dbReference>
<dbReference type="InterPro" id="IPR002569">
    <property type="entry name" value="Met_Sox_Rdtase_MsrA_dom"/>
</dbReference>
<dbReference type="Proteomes" id="UP001182908">
    <property type="component" value="Chromosome"/>
</dbReference>
<dbReference type="NCBIfam" id="TIGR00401">
    <property type="entry name" value="msrA"/>
    <property type="match status" value="1"/>
</dbReference>
<reference evidence="4 5" key="1">
    <citation type="submission" date="2023-08" db="EMBL/GenBank/DDBJ databases">
        <title>Methanolobus mangrovi sp. nov. and Methanolobus sediminis sp. nov, two novel methylotrophic methanogens isolated from mangrove sediments in China.</title>
        <authorList>
            <person name="Zhou J."/>
        </authorList>
    </citation>
    <scope>NUCLEOTIDE SEQUENCE [LARGE SCALE GENOMIC DNA]</scope>
    <source>
        <strain evidence="4 5">FTZ6</strain>
    </source>
</reference>
<dbReference type="GeneID" id="84233432"/>
<evidence type="ECO:0000256" key="1">
    <source>
        <dbReference type="ARBA" id="ARBA00023002"/>
    </source>
</evidence>